<gene>
    <name evidence="6" type="ORF">SAMN04489708_14025</name>
</gene>
<dbReference type="Gene3D" id="3.40.190.290">
    <property type="match status" value="1"/>
</dbReference>
<dbReference type="InterPro" id="IPR036390">
    <property type="entry name" value="WH_DNA-bd_sf"/>
</dbReference>
<dbReference type="SUPFAM" id="SSF53850">
    <property type="entry name" value="Periplasmic binding protein-like II"/>
    <property type="match status" value="1"/>
</dbReference>
<keyword evidence="4" id="KW-0804">Transcription</keyword>
<proteinExistence type="inferred from homology"/>
<evidence type="ECO:0000256" key="4">
    <source>
        <dbReference type="ARBA" id="ARBA00023163"/>
    </source>
</evidence>
<dbReference type="PANTHER" id="PTHR30419">
    <property type="entry name" value="HTH-TYPE TRANSCRIPTIONAL REGULATOR YBHD"/>
    <property type="match status" value="1"/>
</dbReference>
<reference evidence="7" key="1">
    <citation type="submission" date="2016-10" db="EMBL/GenBank/DDBJ databases">
        <authorList>
            <person name="Varghese N."/>
            <person name="Submissions S."/>
        </authorList>
    </citation>
    <scope>NUCLEOTIDE SEQUENCE [LARGE SCALE GENOMIC DNA]</scope>
    <source>
        <strain evidence="7">DSM 17101</strain>
    </source>
</reference>
<dbReference type="AlphaFoldDB" id="A0A1H0WI58"/>
<organism evidence="6 7">
    <name type="scientific">Paracidovorax cattleyae</name>
    <dbReference type="NCBI Taxonomy" id="80868"/>
    <lineage>
        <taxon>Bacteria</taxon>
        <taxon>Pseudomonadati</taxon>
        <taxon>Pseudomonadota</taxon>
        <taxon>Betaproteobacteria</taxon>
        <taxon>Burkholderiales</taxon>
        <taxon>Comamonadaceae</taxon>
        <taxon>Paracidovorax</taxon>
    </lineage>
</organism>
<dbReference type="Gene3D" id="1.10.10.10">
    <property type="entry name" value="Winged helix-like DNA-binding domain superfamily/Winged helix DNA-binding domain"/>
    <property type="match status" value="1"/>
</dbReference>
<evidence type="ECO:0000256" key="3">
    <source>
        <dbReference type="ARBA" id="ARBA00023125"/>
    </source>
</evidence>
<dbReference type="GO" id="GO:0003677">
    <property type="term" value="F:DNA binding"/>
    <property type="evidence" value="ECO:0007669"/>
    <property type="project" value="UniProtKB-KW"/>
</dbReference>
<keyword evidence="7" id="KW-1185">Reference proteome</keyword>
<protein>
    <submittedName>
        <fullName evidence="6">DNA-binding transcriptional regulator, LysR family</fullName>
    </submittedName>
</protein>
<dbReference type="Pfam" id="PF03466">
    <property type="entry name" value="LysR_substrate"/>
    <property type="match status" value="1"/>
</dbReference>
<dbReference type="RefSeq" id="WP_092839470.1">
    <property type="nucleotide sequence ID" value="NZ_FNJL01000040.1"/>
</dbReference>
<keyword evidence="3 6" id="KW-0238">DNA-binding</keyword>
<keyword evidence="2" id="KW-0805">Transcription regulation</keyword>
<dbReference type="PANTHER" id="PTHR30419:SF30">
    <property type="entry name" value="LYSR FAMILY TRANSCRIPTIONAL REGULATOR"/>
    <property type="match status" value="1"/>
</dbReference>
<name>A0A1H0WI58_9BURK</name>
<evidence type="ECO:0000259" key="5">
    <source>
        <dbReference type="PROSITE" id="PS50931"/>
    </source>
</evidence>
<dbReference type="InterPro" id="IPR050950">
    <property type="entry name" value="HTH-type_LysR_regulators"/>
</dbReference>
<dbReference type="InterPro" id="IPR005119">
    <property type="entry name" value="LysR_subst-bd"/>
</dbReference>
<dbReference type="PROSITE" id="PS50931">
    <property type="entry name" value="HTH_LYSR"/>
    <property type="match status" value="1"/>
</dbReference>
<dbReference type="CDD" id="cd08440">
    <property type="entry name" value="PBP2_LTTR_like_4"/>
    <property type="match status" value="1"/>
</dbReference>
<dbReference type="Proteomes" id="UP000199317">
    <property type="component" value="Unassembled WGS sequence"/>
</dbReference>
<evidence type="ECO:0000256" key="1">
    <source>
        <dbReference type="ARBA" id="ARBA00009437"/>
    </source>
</evidence>
<dbReference type="EMBL" id="FNJL01000040">
    <property type="protein sequence ID" value="SDP90449.1"/>
    <property type="molecule type" value="Genomic_DNA"/>
</dbReference>
<feature type="domain" description="HTH lysR-type" evidence="5">
    <location>
        <begin position="11"/>
        <end position="67"/>
    </location>
</feature>
<dbReference type="Pfam" id="PF00126">
    <property type="entry name" value="HTH_1"/>
    <property type="match status" value="1"/>
</dbReference>
<dbReference type="OrthoDB" id="8675247at2"/>
<dbReference type="GO" id="GO:0005829">
    <property type="term" value="C:cytosol"/>
    <property type="evidence" value="ECO:0007669"/>
    <property type="project" value="TreeGrafter"/>
</dbReference>
<evidence type="ECO:0000313" key="6">
    <source>
        <dbReference type="EMBL" id="SDP90449.1"/>
    </source>
</evidence>
<dbReference type="GO" id="GO:0003700">
    <property type="term" value="F:DNA-binding transcription factor activity"/>
    <property type="evidence" value="ECO:0007669"/>
    <property type="project" value="InterPro"/>
</dbReference>
<evidence type="ECO:0000256" key="2">
    <source>
        <dbReference type="ARBA" id="ARBA00023015"/>
    </source>
</evidence>
<sequence>MTSPYPLLPDLPVTQVRHFLLVAEHGGFQAAADKAFRTQPAISKSVQALEDRLGGALLEPGRRSVLTPLGRQCLPFLRELVLHHDRTAAAVSAFVRKDRGTLTVAAIAALAGNWLPGLVSGYLQDHPGVAVRLLDDNSRNVERMVRDGEVDFGVGSLVSEAPEIVFEPLAGDAFGLVCSRRHPLARHRQLRWDELQGLPLLGTTAHHQLAAWPEEARWLQAPVMQVSTMLTMLALLDANVGVTVLARLGMPAMLADRLAFVPLVAPRRERRLGILRLAGQSLSPAAQAMRERLLAYAEGLRAR</sequence>
<dbReference type="InterPro" id="IPR036388">
    <property type="entry name" value="WH-like_DNA-bd_sf"/>
</dbReference>
<evidence type="ECO:0000313" key="7">
    <source>
        <dbReference type="Proteomes" id="UP000199317"/>
    </source>
</evidence>
<dbReference type="SUPFAM" id="SSF46785">
    <property type="entry name" value="Winged helix' DNA-binding domain"/>
    <property type="match status" value="1"/>
</dbReference>
<comment type="similarity">
    <text evidence="1">Belongs to the LysR transcriptional regulatory family.</text>
</comment>
<dbReference type="InterPro" id="IPR000847">
    <property type="entry name" value="LysR_HTH_N"/>
</dbReference>
<accession>A0A1H0WI58</accession>